<feature type="region of interest" description="Disordered" evidence="1">
    <location>
        <begin position="569"/>
        <end position="595"/>
    </location>
</feature>
<feature type="compositionally biased region" description="Basic and acidic residues" evidence="1">
    <location>
        <begin position="1196"/>
        <end position="1206"/>
    </location>
</feature>
<protein>
    <recommendedName>
        <fullName evidence="2">DUF7892 domain-containing protein</fullName>
    </recommendedName>
</protein>
<keyword evidence="4" id="KW-1185">Reference proteome</keyword>
<feature type="region of interest" description="Disordered" evidence="1">
    <location>
        <begin position="439"/>
        <end position="508"/>
    </location>
</feature>
<feature type="compositionally biased region" description="Basic and acidic residues" evidence="1">
    <location>
        <begin position="1592"/>
        <end position="1608"/>
    </location>
</feature>
<proteinExistence type="predicted"/>
<feature type="region of interest" description="Disordered" evidence="1">
    <location>
        <begin position="1159"/>
        <end position="1274"/>
    </location>
</feature>
<dbReference type="GeneID" id="43595422"/>
<feature type="region of interest" description="Disordered" evidence="1">
    <location>
        <begin position="1295"/>
        <end position="1318"/>
    </location>
</feature>
<feature type="compositionally biased region" description="Polar residues" evidence="1">
    <location>
        <begin position="75"/>
        <end position="101"/>
    </location>
</feature>
<feature type="domain" description="DUF7892" evidence="2">
    <location>
        <begin position="973"/>
        <end position="1130"/>
    </location>
</feature>
<sequence length="1739" mass="195682">MEATSSGASSGDTESTPADPTPIDASPVRDPRGTISKQPSSERETTTLIDNDDSASDVSMSADSDDEDDGDDEGTNASASHTIPSATNLARSTSATVTPPTDASRKRKHSGSAQDTPNGQLEHEFLHEVRKRVKPDLELEPYRTPEGRLCQDKSLLPAELWHHIFTFCHPRVLGRLLQVNKTFHAYIDPSGTSSIVPLSKSALQILQPDAIWRASRLRFRHGMPGPVIGKSELDMWRMACDTFCQFCHKRQAISPAPMDPWHPGPGQNGVVCVWPFGIRTCGSCLEAKSTKEIDLLLSSSIPSLLMPALPFVFLTNELHVIPPAVLQNGQQPSTVQITKRFLNSHIDEIKKDFDEAKALGAAPAEEWLKGLENRGRERRTDAARWERYESLGGVATMSNVGNPETPYTENGRLPSPAVHAVKKELAVKAEHVATADTIPMFPSQGVNSGQQTRQYPFQGPPPSQPINTSFQALATNTPARFDSPSQNRFGSYPPPRAHQQPRHERTKEEVAQLKAARRLEIERRCMLLDPPLTPGVLAHIPSFQAAIQIIQPLNDGAWEVLKPRLLSQRGEAEQRENERLAQTRAAQDRFDERRQQDSQVRVVETLDSVDKEWDDIQAPLRARIGGYADEIIRDGWSGGDKVNYENCPKFAADVLIYVRKRFYAEVAKDEAAIRATGQEPAMDPPNGPCLRKLILENMKWVFDTKIKPHTEQHRKELFLCNACETNPKYYGFEGVIQHYAAKHTNALSVGSVVVHWKSEWPEYPPFNPDPASVAHPPYYSVAPGASAPYPSNPPPLQQNFGYGGYHPAPVSAPMAAPIPAPMQGPPQGPIQAHMQVPNPQSYQQSPGPYYGHPQFGEPYSGHQNGPYAPPQAYQDTSHSYQAPQYSVAPPPPNVGFHEGPQDYTHQGFGGQYPPPNQGMYTSPSQGQLYPISAAENPGQQQGYNPPQNHYDPAYNQPASYPSNGAVPGPQVTEEYKAQLNDVAKNAREVWNTINPIKEIPGSVKVYTVIYHILQRFRDTYQDDPPLSMIIDGLSNNKEMRPVRNINGLLCKACTQGMAGSRSVPQKKHFSFPQLVSHFHTVHEEGIPKNSVGRPPDWKTDMVELPDLSKLTSLVTGSRKDDRRLKLITEAIPEIISPPKPVFEELRDIPRNEYGAMDNGSYAELAPSQDNHDKYYTAGNRDKPLEAGGSPYANEEYDPRNPRDIPIEPRPLFKPAHQNGYPREANPDDAPPRYRFARREESRADLPHQVHSDRPYLNQRPVSPPSQARISGDYDRVVIPDDRYMDRRARYREPVDVQYRIRHDPSTLPSDNQEPLRSGRDYRMQNLESYEANRRDIPVRDNRVRDGHVQPLEDASAQQNRIFAVVEQISRQAQRARDVKPQEEPAEAGSEDGELRAGPVAQSEKRQSGPADEASDAAERFLNNFLAGDTPRDTAIKTERREVDDVGAKREPDRGDSERVYQPKDETRHLRDDYEDSIIPSRRVRPAEPVVGDAPGNGYIVHERPSQGQPRAYAYEDRYVGSAPEHTVQRERSPELVDRRYKLNNVVYRDERQTSTHRTPSRYARYESVRLENDRVRSRSPVYVKMGSQPGPYRERSPAAHPLHPEPVYRTRTPQPVADEIAYERPPRQEYYRVYADEPRAREPPYAEAYETRAREPPYAEAYELVRVADSQGEYVIRRPVRREPEPIYATYEDDGYSRQPVYESRAPAPRAESVLYEEYDPRHPAPPPIAPVRQASRYQ</sequence>
<dbReference type="OrthoDB" id="2322499at2759"/>
<dbReference type="RefSeq" id="XP_031870889.1">
    <property type="nucleotide sequence ID" value="XM_032011196.1"/>
</dbReference>
<evidence type="ECO:0000259" key="2">
    <source>
        <dbReference type="Pfam" id="PF25422"/>
    </source>
</evidence>
<feature type="compositionally biased region" description="Low complexity" evidence="1">
    <location>
        <begin position="936"/>
        <end position="948"/>
    </location>
</feature>
<feature type="compositionally biased region" description="Basic and acidic residues" evidence="1">
    <location>
        <begin position="1429"/>
        <end position="1471"/>
    </location>
</feature>
<dbReference type="CDD" id="cd09917">
    <property type="entry name" value="F-box_SF"/>
    <property type="match status" value="1"/>
</dbReference>
<feature type="region of interest" description="Disordered" evidence="1">
    <location>
        <begin position="1"/>
        <end position="121"/>
    </location>
</feature>
<feature type="compositionally biased region" description="Basic and acidic residues" evidence="1">
    <location>
        <begin position="570"/>
        <end position="595"/>
    </location>
</feature>
<feature type="compositionally biased region" description="Polar residues" evidence="1">
    <location>
        <begin position="444"/>
        <end position="455"/>
    </location>
</feature>
<evidence type="ECO:0000256" key="1">
    <source>
        <dbReference type="SAM" id="MobiDB-lite"/>
    </source>
</evidence>
<feature type="compositionally biased region" description="Acidic residues" evidence="1">
    <location>
        <begin position="63"/>
        <end position="74"/>
    </location>
</feature>
<comment type="caution">
    <text evidence="3">The sequence shown here is derived from an EMBL/GenBank/DDBJ whole genome shotgun (WGS) entry which is preliminary data.</text>
</comment>
<dbReference type="InterPro" id="IPR036047">
    <property type="entry name" value="F-box-like_dom_sf"/>
</dbReference>
<organism evidence="3 4">
    <name type="scientific">Venustampulla echinocandica</name>
    <dbReference type="NCBI Taxonomy" id="2656787"/>
    <lineage>
        <taxon>Eukaryota</taxon>
        <taxon>Fungi</taxon>
        <taxon>Dikarya</taxon>
        <taxon>Ascomycota</taxon>
        <taxon>Pezizomycotina</taxon>
        <taxon>Leotiomycetes</taxon>
        <taxon>Helotiales</taxon>
        <taxon>Pleuroascaceae</taxon>
        <taxon>Venustampulla</taxon>
    </lineage>
</organism>
<feature type="region of interest" description="Disordered" evidence="1">
    <location>
        <begin position="837"/>
        <end position="880"/>
    </location>
</feature>
<feature type="region of interest" description="Disordered" evidence="1">
    <location>
        <begin position="1687"/>
        <end position="1739"/>
    </location>
</feature>
<dbReference type="InterPro" id="IPR057214">
    <property type="entry name" value="DUF7892"/>
</dbReference>
<feature type="compositionally biased region" description="Polar residues" evidence="1">
    <location>
        <begin position="918"/>
        <end position="927"/>
    </location>
</feature>
<feature type="compositionally biased region" description="Basic and acidic residues" evidence="1">
    <location>
        <begin position="1295"/>
        <end position="1304"/>
    </location>
</feature>
<dbReference type="EMBL" id="NPIC01000002">
    <property type="protein sequence ID" value="RDL38233.1"/>
    <property type="molecule type" value="Genomic_DNA"/>
</dbReference>
<feature type="region of interest" description="Disordered" evidence="1">
    <location>
        <begin position="1372"/>
        <end position="1508"/>
    </location>
</feature>
<dbReference type="STRING" id="2656787.A0A370TRU9"/>
<feature type="compositionally biased region" description="Basic and acidic residues" evidence="1">
    <location>
        <begin position="1169"/>
        <end position="1184"/>
    </location>
</feature>
<reference evidence="3 4" key="1">
    <citation type="journal article" date="2018" name="IMA Fungus">
        <title>IMA Genome-F 9: Draft genome sequence of Annulohypoxylon stygium, Aspergillus mulundensis, Berkeleyomyces basicola (syn. Thielaviopsis basicola), Ceratocystis smalleyi, two Cercospora beticola strains, Coleophoma cylindrospora, Fusarium fracticaudum, Phialophora cf. hyalina, and Morchella septimelata.</title>
        <authorList>
            <person name="Wingfield B.D."/>
            <person name="Bills G.F."/>
            <person name="Dong Y."/>
            <person name="Huang W."/>
            <person name="Nel W.J."/>
            <person name="Swalarsk-Parry B.S."/>
            <person name="Vaghefi N."/>
            <person name="Wilken P.M."/>
            <person name="An Z."/>
            <person name="de Beer Z.W."/>
            <person name="De Vos L."/>
            <person name="Chen L."/>
            <person name="Duong T.A."/>
            <person name="Gao Y."/>
            <person name="Hammerbacher A."/>
            <person name="Kikkert J.R."/>
            <person name="Li Y."/>
            <person name="Li H."/>
            <person name="Li K."/>
            <person name="Li Q."/>
            <person name="Liu X."/>
            <person name="Ma X."/>
            <person name="Naidoo K."/>
            <person name="Pethybridge S.J."/>
            <person name="Sun J."/>
            <person name="Steenkamp E.T."/>
            <person name="van der Nest M.A."/>
            <person name="van Wyk S."/>
            <person name="Wingfield M.J."/>
            <person name="Xiong C."/>
            <person name="Yue Q."/>
            <person name="Zhang X."/>
        </authorList>
    </citation>
    <scope>NUCLEOTIDE SEQUENCE [LARGE SCALE GENOMIC DNA]</scope>
    <source>
        <strain evidence="3 4">BP 5553</strain>
    </source>
</reference>
<name>A0A370TRU9_9HELO</name>
<dbReference type="Proteomes" id="UP000254866">
    <property type="component" value="Unassembled WGS sequence"/>
</dbReference>
<feature type="compositionally biased region" description="Basic and acidic residues" evidence="1">
    <location>
        <begin position="1236"/>
        <end position="1253"/>
    </location>
</feature>
<evidence type="ECO:0000313" key="3">
    <source>
        <dbReference type="EMBL" id="RDL38233.1"/>
    </source>
</evidence>
<evidence type="ECO:0000313" key="4">
    <source>
        <dbReference type="Proteomes" id="UP000254866"/>
    </source>
</evidence>
<feature type="compositionally biased region" description="Polar residues" evidence="1">
    <location>
        <begin position="465"/>
        <end position="489"/>
    </location>
</feature>
<dbReference type="Pfam" id="PF25422">
    <property type="entry name" value="DUF7892"/>
    <property type="match status" value="1"/>
</dbReference>
<feature type="region of interest" description="Disordered" evidence="1">
    <location>
        <begin position="898"/>
        <end position="950"/>
    </location>
</feature>
<gene>
    <name evidence="3" type="ORF">BP5553_02573</name>
</gene>
<accession>A0A370TRU9</accession>
<dbReference type="SUPFAM" id="SSF81383">
    <property type="entry name" value="F-box domain"/>
    <property type="match status" value="1"/>
</dbReference>
<feature type="region of interest" description="Disordered" evidence="1">
    <location>
        <begin position="1582"/>
        <end position="1623"/>
    </location>
</feature>
<feature type="compositionally biased region" description="Polar residues" evidence="1">
    <location>
        <begin position="837"/>
        <end position="846"/>
    </location>
</feature>
<feature type="compositionally biased region" description="Polar residues" evidence="1">
    <location>
        <begin position="1"/>
        <end position="18"/>
    </location>
</feature>